<feature type="transmembrane region" description="Helical" evidence="6">
    <location>
        <begin position="117"/>
        <end position="138"/>
    </location>
</feature>
<dbReference type="PIRSF" id="PIRSF038958">
    <property type="entry name" value="PG_synth_SpoVB"/>
    <property type="match status" value="1"/>
</dbReference>
<feature type="transmembrane region" description="Helical" evidence="6">
    <location>
        <begin position="38"/>
        <end position="62"/>
    </location>
</feature>
<feature type="transmembrane region" description="Helical" evidence="6">
    <location>
        <begin position="159"/>
        <end position="176"/>
    </location>
</feature>
<comment type="subcellular location">
    <subcellularLocation>
        <location evidence="1">Cell membrane</location>
        <topology evidence="1">Multi-pass membrane protein</topology>
    </subcellularLocation>
</comment>
<feature type="transmembrane region" description="Helical" evidence="6">
    <location>
        <begin position="284"/>
        <end position="309"/>
    </location>
</feature>
<dbReference type="RefSeq" id="WP_307324565.1">
    <property type="nucleotide sequence ID" value="NZ_JAUSUG010000006.1"/>
</dbReference>
<dbReference type="PANTHER" id="PTHR30250">
    <property type="entry name" value="PST FAMILY PREDICTED COLANIC ACID TRANSPORTER"/>
    <property type="match status" value="1"/>
</dbReference>
<feature type="transmembrane region" description="Helical" evidence="6">
    <location>
        <begin position="412"/>
        <end position="434"/>
    </location>
</feature>
<evidence type="ECO:0000256" key="2">
    <source>
        <dbReference type="ARBA" id="ARBA00022475"/>
    </source>
</evidence>
<feature type="transmembrane region" description="Helical" evidence="6">
    <location>
        <begin position="356"/>
        <end position="379"/>
    </location>
</feature>
<reference evidence="7 8" key="1">
    <citation type="submission" date="2023-07" db="EMBL/GenBank/DDBJ databases">
        <title>Genomic Encyclopedia of Type Strains, Phase IV (KMG-IV): sequencing the most valuable type-strain genomes for metagenomic binning, comparative biology and taxonomic classification.</title>
        <authorList>
            <person name="Goeker M."/>
        </authorList>
    </citation>
    <scope>NUCLEOTIDE SEQUENCE [LARGE SCALE GENOMIC DNA]</scope>
    <source>
        <strain evidence="7 8">DSM 9768</strain>
    </source>
</reference>
<evidence type="ECO:0000256" key="6">
    <source>
        <dbReference type="SAM" id="Phobius"/>
    </source>
</evidence>
<comment type="caution">
    <text evidence="7">The sequence shown here is derived from an EMBL/GenBank/DDBJ whole genome shotgun (WGS) entry which is preliminary data.</text>
</comment>
<evidence type="ECO:0000256" key="3">
    <source>
        <dbReference type="ARBA" id="ARBA00022692"/>
    </source>
</evidence>
<organism evidence="7 8">
    <name type="scientific">Evansella vedderi</name>
    <dbReference type="NCBI Taxonomy" id="38282"/>
    <lineage>
        <taxon>Bacteria</taxon>
        <taxon>Bacillati</taxon>
        <taxon>Bacillota</taxon>
        <taxon>Bacilli</taxon>
        <taxon>Bacillales</taxon>
        <taxon>Bacillaceae</taxon>
        <taxon>Evansella</taxon>
    </lineage>
</organism>
<feature type="transmembrane region" description="Helical" evidence="6">
    <location>
        <begin position="329"/>
        <end position="350"/>
    </location>
</feature>
<feature type="transmembrane region" description="Helical" evidence="6">
    <location>
        <begin position="386"/>
        <end position="406"/>
    </location>
</feature>
<name>A0ABT9ZTE3_9BACI</name>
<feature type="transmembrane region" description="Helical" evidence="6">
    <location>
        <begin position="233"/>
        <end position="253"/>
    </location>
</feature>
<dbReference type="Proteomes" id="UP001230005">
    <property type="component" value="Unassembled WGS sequence"/>
</dbReference>
<dbReference type="PANTHER" id="PTHR30250:SF29">
    <property type="entry name" value="POLYSACCHARIDE BIOSYNTHESIS PROTEIN C-TERMINAL DOMAIN-CONTAINING PROTEIN"/>
    <property type="match status" value="1"/>
</dbReference>
<dbReference type="InterPro" id="IPR002797">
    <property type="entry name" value="Polysacc_synth"/>
</dbReference>
<keyword evidence="8" id="KW-1185">Reference proteome</keyword>
<evidence type="ECO:0000313" key="8">
    <source>
        <dbReference type="Proteomes" id="UP001230005"/>
    </source>
</evidence>
<feature type="transmembrane region" description="Helical" evidence="6">
    <location>
        <begin position="479"/>
        <end position="500"/>
    </location>
</feature>
<evidence type="ECO:0000256" key="5">
    <source>
        <dbReference type="ARBA" id="ARBA00023136"/>
    </source>
</evidence>
<keyword evidence="3 6" id="KW-0812">Transmembrane</keyword>
<evidence type="ECO:0000313" key="7">
    <source>
        <dbReference type="EMBL" id="MDQ0254511.1"/>
    </source>
</evidence>
<proteinExistence type="predicted"/>
<dbReference type="Pfam" id="PF01943">
    <property type="entry name" value="Polysacc_synt"/>
    <property type="match status" value="1"/>
</dbReference>
<dbReference type="EMBL" id="JAUSUG010000006">
    <property type="protein sequence ID" value="MDQ0254511.1"/>
    <property type="molecule type" value="Genomic_DNA"/>
</dbReference>
<feature type="transmembrane region" description="Helical" evidence="6">
    <location>
        <begin position="9"/>
        <end position="26"/>
    </location>
</feature>
<gene>
    <name evidence="7" type="ORF">J2S74_001890</name>
</gene>
<feature type="transmembrane region" description="Helical" evidence="6">
    <location>
        <begin position="83"/>
        <end position="105"/>
    </location>
</feature>
<dbReference type="CDD" id="cd13124">
    <property type="entry name" value="MATE_SpoVB_like"/>
    <property type="match status" value="1"/>
</dbReference>
<dbReference type="InterPro" id="IPR024923">
    <property type="entry name" value="PG_synth_SpoVB"/>
</dbReference>
<evidence type="ECO:0000256" key="4">
    <source>
        <dbReference type="ARBA" id="ARBA00022989"/>
    </source>
</evidence>
<feature type="transmembrane region" description="Helical" evidence="6">
    <location>
        <begin position="182"/>
        <end position="202"/>
    </location>
</feature>
<feature type="transmembrane region" description="Helical" evidence="6">
    <location>
        <begin position="446"/>
        <end position="467"/>
    </location>
</feature>
<evidence type="ECO:0000256" key="1">
    <source>
        <dbReference type="ARBA" id="ARBA00004651"/>
    </source>
</evidence>
<sequence length="522" mass="57599">MTKSLVQGAFYLTIATMLSKIIGSAFRIPLQNIAGNEVLGIFTLVYPVYMTVLILAVAGIPLAISKLISESRAIGEEENIRHIFITASLLALLFGCISFVGLLSSLDSLVVLLGGEYIRLSIIVISFSLLIAPYMAVYRGYFQGFDIMKATAVSQVIEQIVRVFFILLFAFFLVQQNQPSHIVTAGVMAGSIIGVFASFVYLRIYYTRVGPKPKEEPSQKYNWQAFKLWSKKILVLAIPICIGIITLALINLIDSLTVPTQLRAIGFDEETIPYIYGYYGRGLALVQIGVVFAQSMVIPLIPLITSALVKGEKEHTSSLTEKALSYTHLTSWPISIGLLALTIPINYAFFGDFRENAVIAILHFNALFTAFAIMTTGLLQGMNRSFHAALIVLGCAALKVILNIVFIRHFGLMGVAISTVIVYALMTIFNLVLIKNTITLKMWKRHHFIYGLSAIVMGIVVALPLYWLDLTEWTRGNTFVYLMGMILLGALIYGGMILALKGITSRELKQIPYIGKYISNGG</sequence>
<keyword evidence="5 6" id="KW-0472">Membrane</keyword>
<accession>A0ABT9ZTE3</accession>
<keyword evidence="4 6" id="KW-1133">Transmembrane helix</keyword>
<dbReference type="InterPro" id="IPR050833">
    <property type="entry name" value="Poly_Biosynth_Transport"/>
</dbReference>
<keyword evidence="2" id="KW-1003">Cell membrane</keyword>
<protein>
    <submittedName>
        <fullName evidence="7">O-antigen/teichoic acid export membrane protein</fullName>
    </submittedName>
</protein>